<proteinExistence type="predicted"/>
<organism evidence="2">
    <name type="scientific">uncultured Caudovirales phage</name>
    <dbReference type="NCBI Taxonomy" id="2100421"/>
    <lineage>
        <taxon>Viruses</taxon>
        <taxon>Duplodnaviria</taxon>
        <taxon>Heunggongvirae</taxon>
        <taxon>Uroviricota</taxon>
        <taxon>Caudoviricetes</taxon>
        <taxon>Peduoviridae</taxon>
        <taxon>Maltschvirus</taxon>
        <taxon>Maltschvirus maltsch</taxon>
    </lineage>
</organism>
<dbReference type="EMBL" id="LR796606">
    <property type="protein sequence ID" value="CAB4153498.1"/>
    <property type="molecule type" value="Genomic_DNA"/>
</dbReference>
<keyword evidence="1" id="KW-0812">Transmembrane</keyword>
<keyword evidence="1" id="KW-0472">Membrane</keyword>
<feature type="transmembrane region" description="Helical" evidence="1">
    <location>
        <begin position="12"/>
        <end position="29"/>
    </location>
</feature>
<gene>
    <name evidence="2" type="ORF">UFOVP627_20</name>
</gene>
<protein>
    <submittedName>
        <fullName evidence="2">Uncharacterized protein</fullName>
    </submittedName>
</protein>
<name>A0A6J5N416_9CAUD</name>
<sequence>MFDFLSHINLPPYLLFIVIIFGILVYYFHKDISKLIGKKEVKEDIKDLKSHNLFSTLTRVKNEAMFLKFFSHGKYDVTKSKMCSDFVKFKCDVCFLRFSEFLDAEIDKFSTDELKNIVLSDMWAMHNEYINQIKIHWLSKGIKSEDIDYAIELFEKFRHDVVLSFQHRIDAIFSCEHYNNNFKKILATYEMYAMGIDLLPKDLLTTFETINGKFANIKYN</sequence>
<evidence type="ECO:0000313" key="2">
    <source>
        <dbReference type="EMBL" id="CAB4153498.1"/>
    </source>
</evidence>
<evidence type="ECO:0000256" key="1">
    <source>
        <dbReference type="SAM" id="Phobius"/>
    </source>
</evidence>
<reference evidence="2" key="1">
    <citation type="submission" date="2020-04" db="EMBL/GenBank/DDBJ databases">
        <authorList>
            <person name="Chiriac C."/>
            <person name="Salcher M."/>
            <person name="Ghai R."/>
            <person name="Kavagutti S V."/>
        </authorList>
    </citation>
    <scope>NUCLEOTIDE SEQUENCE</scope>
</reference>
<keyword evidence="1" id="KW-1133">Transmembrane helix</keyword>
<accession>A0A6J5N416</accession>